<name>K9GTZ4_9PROT</name>
<evidence type="ECO:0000259" key="9">
    <source>
        <dbReference type="Pfam" id="PF12320"/>
    </source>
</evidence>
<dbReference type="CDD" id="cd00840">
    <property type="entry name" value="MPP_Mre11_N"/>
    <property type="match status" value="1"/>
</dbReference>
<keyword evidence="5 7" id="KW-0378">Hydrolase</keyword>
<dbReference type="Pfam" id="PF12320">
    <property type="entry name" value="SbcD_C"/>
    <property type="match status" value="1"/>
</dbReference>
<keyword evidence="4 7" id="KW-0540">Nuclease</keyword>
<dbReference type="InterPro" id="IPR041796">
    <property type="entry name" value="Mre11_N"/>
</dbReference>
<evidence type="ECO:0000256" key="6">
    <source>
        <dbReference type="ARBA" id="ARBA00022839"/>
    </source>
</evidence>
<evidence type="ECO:0000259" key="8">
    <source>
        <dbReference type="Pfam" id="PF00149"/>
    </source>
</evidence>
<dbReference type="eggNOG" id="COG0420">
    <property type="taxonomic scope" value="Bacteria"/>
</dbReference>
<dbReference type="GO" id="GO:0008408">
    <property type="term" value="F:3'-5' exonuclease activity"/>
    <property type="evidence" value="ECO:0007669"/>
    <property type="project" value="InterPro"/>
</dbReference>
<proteinExistence type="inferred from homology"/>
<dbReference type="GO" id="GO:0004519">
    <property type="term" value="F:endonuclease activity"/>
    <property type="evidence" value="ECO:0007669"/>
    <property type="project" value="UniProtKB-KW"/>
</dbReference>
<sequence length="436" mass="47681">MASGMMRRMTTDPTPLRLLHTSDWHLGQDLHGLPRDAEHRAFLDWLLDTMDDQDVDALLVTGDVFDSQNPPVSAQRRLYDFLAKAKRRRPALDIVIIGGNHDSATRLEAPDAILKPFDVRVIGSLPRDPADALVTLTDAEERPRAVVCAVPFLRMADLPPLKEAEDGRDPLIDGVRSVYDRFIAHAREAAGGLPLIVTGHCYMSGSALSEMSERRVLGGNQHALPADIFPDDCTYVALGHLHKPQRVAGRETMRYAGSPFPLSVTEKDYRHQALLVEVSDAAAPCTVTSLPVPRVINYIRIPSTGAAPPETVLKELEALPSEPDPGRDLRPYLEVVVRLEAPSPSLRHDVEQALADKPVRLCRLAVEYSGTGQALAATAEAPDLAGLDPEEVFEKAWARAYDGTPDAAHRHAFHELMEAVQGEARAHPAAAEEEPA</sequence>
<dbReference type="NCBIfam" id="TIGR00619">
    <property type="entry name" value="sbcd"/>
    <property type="match status" value="1"/>
</dbReference>
<keyword evidence="6 7" id="KW-0269">Exonuclease</keyword>
<keyword evidence="7" id="KW-0233">DNA recombination</keyword>
<evidence type="ECO:0000256" key="3">
    <source>
        <dbReference type="ARBA" id="ARBA00013365"/>
    </source>
</evidence>
<comment type="similarity">
    <text evidence="1 7">Belongs to the SbcD family.</text>
</comment>
<evidence type="ECO:0000313" key="11">
    <source>
        <dbReference type="Proteomes" id="UP000009881"/>
    </source>
</evidence>
<dbReference type="PANTHER" id="PTHR30337:SF0">
    <property type="entry name" value="NUCLEASE SBCCD SUBUNIT D"/>
    <property type="match status" value="1"/>
</dbReference>
<dbReference type="PATRIC" id="fig|1238182.3.peg.3419"/>
<evidence type="ECO:0000256" key="2">
    <source>
        <dbReference type="ARBA" id="ARBA00011322"/>
    </source>
</evidence>
<feature type="domain" description="Calcineurin-like phosphoesterase" evidence="8">
    <location>
        <begin position="16"/>
        <end position="244"/>
    </location>
</feature>
<protein>
    <recommendedName>
        <fullName evidence="3 7">Nuclease SbcCD subunit D</fullName>
    </recommendedName>
</protein>
<evidence type="ECO:0000256" key="7">
    <source>
        <dbReference type="RuleBase" id="RU363069"/>
    </source>
</evidence>
<dbReference type="AlphaFoldDB" id="K9GTZ4"/>
<dbReference type="Gene3D" id="3.60.21.10">
    <property type="match status" value="1"/>
</dbReference>
<dbReference type="STRING" id="1238182.C882_1205"/>
<feature type="domain" description="Nuclease SbcCD subunit D C-terminal" evidence="9">
    <location>
        <begin position="307"/>
        <end position="399"/>
    </location>
</feature>
<evidence type="ECO:0000256" key="5">
    <source>
        <dbReference type="ARBA" id="ARBA00022801"/>
    </source>
</evidence>
<keyword evidence="7" id="KW-0235">DNA replication</keyword>
<dbReference type="InterPro" id="IPR050535">
    <property type="entry name" value="DNA_Repair-Maintenance_Comp"/>
</dbReference>
<evidence type="ECO:0000313" key="10">
    <source>
        <dbReference type="EMBL" id="EKV28204.1"/>
    </source>
</evidence>
<reference evidence="10 11" key="1">
    <citation type="journal article" date="2013" name="Genome Announc.">
        <title>Draft Genome Sequence of an Alphaproteobacterium, Caenispirillum salinarum AK4(T), Isolated from a Solar Saltern.</title>
        <authorList>
            <person name="Khatri I."/>
            <person name="Singh A."/>
            <person name="Korpole S."/>
            <person name="Pinnaka A.K."/>
            <person name="Subramanian S."/>
        </authorList>
    </citation>
    <scope>NUCLEOTIDE SEQUENCE [LARGE SCALE GENOMIC DNA]</scope>
    <source>
        <strain evidence="10 11">AK4</strain>
    </source>
</reference>
<gene>
    <name evidence="7" type="primary">sbcD</name>
    <name evidence="10" type="ORF">C882_1205</name>
</gene>
<dbReference type="InterPro" id="IPR004593">
    <property type="entry name" value="SbcD"/>
</dbReference>
<dbReference type="GO" id="GO:0006260">
    <property type="term" value="P:DNA replication"/>
    <property type="evidence" value="ECO:0007669"/>
    <property type="project" value="UniProtKB-KW"/>
</dbReference>
<dbReference type="SUPFAM" id="SSF56300">
    <property type="entry name" value="Metallo-dependent phosphatases"/>
    <property type="match status" value="1"/>
</dbReference>
<comment type="caution">
    <text evidence="10">The sequence shown here is derived from an EMBL/GenBank/DDBJ whole genome shotgun (WGS) entry which is preliminary data.</text>
</comment>
<dbReference type="GO" id="GO:0006310">
    <property type="term" value="P:DNA recombination"/>
    <property type="evidence" value="ECO:0007669"/>
    <property type="project" value="UniProtKB-KW"/>
</dbReference>
<dbReference type="InterPro" id="IPR026843">
    <property type="entry name" value="SbcD_C"/>
</dbReference>
<evidence type="ECO:0000256" key="1">
    <source>
        <dbReference type="ARBA" id="ARBA00010555"/>
    </source>
</evidence>
<dbReference type="Pfam" id="PF00149">
    <property type="entry name" value="Metallophos"/>
    <property type="match status" value="1"/>
</dbReference>
<dbReference type="InterPro" id="IPR029052">
    <property type="entry name" value="Metallo-depent_PP-like"/>
</dbReference>
<dbReference type="EMBL" id="ANHY01000017">
    <property type="protein sequence ID" value="EKV28204.1"/>
    <property type="molecule type" value="Genomic_DNA"/>
</dbReference>
<organism evidence="10 11">
    <name type="scientific">Caenispirillum salinarum AK4</name>
    <dbReference type="NCBI Taxonomy" id="1238182"/>
    <lineage>
        <taxon>Bacteria</taxon>
        <taxon>Pseudomonadati</taxon>
        <taxon>Pseudomonadota</taxon>
        <taxon>Alphaproteobacteria</taxon>
        <taxon>Rhodospirillales</taxon>
        <taxon>Novispirillaceae</taxon>
        <taxon>Caenispirillum</taxon>
    </lineage>
</organism>
<comment type="function">
    <text evidence="7">SbcCD cleaves DNA hairpin structures. These structures can inhibit DNA replication and are intermediates in certain DNA recombination reactions. The complex acts as a 3'-&gt;5' double strand exonuclease that can open hairpins. It also has a 5' single-strand endonuclease activity.</text>
</comment>
<accession>K9GTZ4</accession>
<keyword evidence="7" id="KW-0255">Endonuclease</keyword>
<evidence type="ECO:0000256" key="4">
    <source>
        <dbReference type="ARBA" id="ARBA00022722"/>
    </source>
</evidence>
<dbReference type="PANTHER" id="PTHR30337">
    <property type="entry name" value="COMPONENT OF ATP-DEPENDENT DSDNA EXONUCLEASE"/>
    <property type="match status" value="1"/>
</dbReference>
<dbReference type="Proteomes" id="UP000009881">
    <property type="component" value="Unassembled WGS sequence"/>
</dbReference>
<comment type="subunit">
    <text evidence="2 7">Heterodimer of SbcC and SbcD.</text>
</comment>
<dbReference type="InterPro" id="IPR004843">
    <property type="entry name" value="Calcineurin-like_PHP"/>
</dbReference>
<keyword evidence="11" id="KW-1185">Reference proteome</keyword>